<reference evidence="2" key="1">
    <citation type="submission" date="2023-04" db="EMBL/GenBank/DDBJ databases">
        <title>Aspergillus oryzae NBRC 4228.</title>
        <authorList>
            <person name="Ichikawa N."/>
            <person name="Sato H."/>
            <person name="Tonouchi N."/>
        </authorList>
    </citation>
    <scope>NUCLEOTIDE SEQUENCE</scope>
    <source>
        <strain evidence="2">NBRC 4228</strain>
    </source>
</reference>
<dbReference type="EMBL" id="BSYA01000003">
    <property type="protein sequence ID" value="GMG23120.1"/>
    <property type="molecule type" value="Genomic_DNA"/>
</dbReference>
<organism evidence="2 3">
    <name type="scientific">Aspergillus oryzae</name>
    <name type="common">Yellow koji mold</name>
    <dbReference type="NCBI Taxonomy" id="5062"/>
    <lineage>
        <taxon>Eukaryota</taxon>
        <taxon>Fungi</taxon>
        <taxon>Dikarya</taxon>
        <taxon>Ascomycota</taxon>
        <taxon>Pezizomycotina</taxon>
        <taxon>Eurotiomycetes</taxon>
        <taxon>Eurotiomycetidae</taxon>
        <taxon>Eurotiales</taxon>
        <taxon>Aspergillaceae</taxon>
        <taxon>Aspergillus</taxon>
        <taxon>Aspergillus subgen. Circumdati</taxon>
    </lineage>
</organism>
<dbReference type="AlphaFoldDB" id="A0AAN4YAN8"/>
<feature type="compositionally biased region" description="Basic and acidic residues" evidence="1">
    <location>
        <begin position="89"/>
        <end position="108"/>
    </location>
</feature>
<dbReference type="Proteomes" id="UP001165205">
    <property type="component" value="Unassembled WGS sequence"/>
</dbReference>
<protein>
    <submittedName>
        <fullName evidence="2">Unnamed protein product</fullName>
    </submittedName>
</protein>
<feature type="compositionally biased region" description="Polar residues" evidence="1">
    <location>
        <begin position="77"/>
        <end position="88"/>
    </location>
</feature>
<evidence type="ECO:0000313" key="3">
    <source>
        <dbReference type="Proteomes" id="UP001165205"/>
    </source>
</evidence>
<evidence type="ECO:0000313" key="2">
    <source>
        <dbReference type="EMBL" id="GMG23120.1"/>
    </source>
</evidence>
<proteinExistence type="predicted"/>
<feature type="region of interest" description="Disordered" evidence="1">
    <location>
        <begin position="70"/>
        <end position="108"/>
    </location>
</feature>
<sequence length="108" mass="12315">MILNHALHEGINPSSGKIQRNFHTKELCFGSTGDERRKYRPVIGSQGTTRTHEEHLFHPELRGMLVPDRDVVADPDTSPQHTQEVNTQEEVRPAFDRNTDMGIEKQKA</sequence>
<comment type="caution">
    <text evidence="2">The sequence shown here is derived from an EMBL/GenBank/DDBJ whole genome shotgun (WGS) entry which is preliminary data.</text>
</comment>
<accession>A0AAN4YAN8</accession>
<gene>
    <name evidence="2" type="ORF">Aory04_000063400</name>
</gene>
<name>A0AAN4YAN8_ASPOZ</name>
<evidence type="ECO:0000256" key="1">
    <source>
        <dbReference type="SAM" id="MobiDB-lite"/>
    </source>
</evidence>